<dbReference type="RefSeq" id="WP_106001175.1">
    <property type="nucleotide sequence ID" value="NZ_CP027527.1"/>
</dbReference>
<dbReference type="Pfam" id="PF00672">
    <property type="entry name" value="HAMP"/>
    <property type="match status" value="1"/>
</dbReference>
<dbReference type="InterPro" id="IPR052163">
    <property type="entry name" value="DGC-Regulatory_Protein"/>
</dbReference>
<accession>A4U4H0</accession>
<evidence type="ECO:0000256" key="3">
    <source>
        <dbReference type="ARBA" id="ARBA00022692"/>
    </source>
</evidence>
<evidence type="ECO:0000256" key="2">
    <source>
        <dbReference type="ARBA" id="ARBA00022475"/>
    </source>
</evidence>
<keyword evidence="4 6" id="KW-1133">Transmembrane helix</keyword>
<evidence type="ECO:0008006" key="10">
    <source>
        <dbReference type="Google" id="ProtNLM"/>
    </source>
</evidence>
<dbReference type="SUPFAM" id="SSF158472">
    <property type="entry name" value="HAMP domain-like"/>
    <property type="match status" value="1"/>
</dbReference>
<dbReference type="AlphaFoldDB" id="A4U4H0"/>
<dbReference type="PANTHER" id="PTHR46663">
    <property type="entry name" value="DIGUANYLATE CYCLASE DGCT-RELATED"/>
    <property type="match status" value="1"/>
</dbReference>
<protein>
    <recommendedName>
        <fullName evidence="10">Diguanylate cyclase</fullName>
    </recommendedName>
</protein>
<feature type="transmembrane region" description="Helical" evidence="6">
    <location>
        <begin position="21"/>
        <end position="39"/>
    </location>
</feature>
<dbReference type="GO" id="GO:0007165">
    <property type="term" value="P:signal transduction"/>
    <property type="evidence" value="ECO:0007669"/>
    <property type="project" value="InterPro"/>
</dbReference>
<dbReference type="PANTHER" id="PTHR46663:SF2">
    <property type="entry name" value="GGDEF DOMAIN-CONTAINING PROTEIN"/>
    <property type="match status" value="1"/>
</dbReference>
<dbReference type="PROSITE" id="PS50887">
    <property type="entry name" value="GGDEF"/>
    <property type="match status" value="1"/>
</dbReference>
<dbReference type="InterPro" id="IPR029787">
    <property type="entry name" value="Nucleotide_cyclase"/>
</dbReference>
<dbReference type="SUPFAM" id="SSF55073">
    <property type="entry name" value="Nucleotide cyclase"/>
    <property type="match status" value="1"/>
</dbReference>
<dbReference type="Gene3D" id="6.10.340.10">
    <property type="match status" value="1"/>
</dbReference>
<dbReference type="PROSITE" id="PS50885">
    <property type="entry name" value="HAMP"/>
    <property type="match status" value="1"/>
</dbReference>
<evidence type="ECO:0000256" key="5">
    <source>
        <dbReference type="ARBA" id="ARBA00023136"/>
    </source>
</evidence>
<dbReference type="InterPro" id="IPR000160">
    <property type="entry name" value="GGDEF_dom"/>
</dbReference>
<dbReference type="SMART" id="SM00267">
    <property type="entry name" value="GGDEF"/>
    <property type="match status" value="1"/>
</dbReference>
<dbReference type="Pfam" id="PF00990">
    <property type="entry name" value="GGDEF"/>
    <property type="match status" value="1"/>
</dbReference>
<dbReference type="InterPro" id="IPR003660">
    <property type="entry name" value="HAMP_dom"/>
</dbReference>
<evidence type="ECO:0000259" key="7">
    <source>
        <dbReference type="PROSITE" id="PS50885"/>
    </source>
</evidence>
<feature type="domain" description="GGDEF" evidence="8">
    <location>
        <begin position="414"/>
        <end position="543"/>
    </location>
</feature>
<evidence type="ECO:0000259" key="8">
    <source>
        <dbReference type="PROSITE" id="PS50887"/>
    </source>
</evidence>
<evidence type="ECO:0000256" key="1">
    <source>
        <dbReference type="ARBA" id="ARBA00004651"/>
    </source>
</evidence>
<dbReference type="CDD" id="cd18773">
    <property type="entry name" value="PDC1_HK_sensor"/>
    <property type="match status" value="1"/>
</dbReference>
<proteinExistence type="predicted"/>
<dbReference type="Gene3D" id="3.30.70.270">
    <property type="match status" value="1"/>
</dbReference>
<dbReference type="CDD" id="cd06225">
    <property type="entry name" value="HAMP"/>
    <property type="match status" value="1"/>
</dbReference>
<feature type="domain" description="HAMP" evidence="7">
    <location>
        <begin position="319"/>
        <end position="371"/>
    </location>
</feature>
<dbReference type="Gene3D" id="3.30.450.20">
    <property type="entry name" value="PAS domain"/>
    <property type="match status" value="1"/>
</dbReference>
<comment type="subcellular location">
    <subcellularLocation>
        <location evidence="1">Cell membrane</location>
        <topology evidence="1">Multi-pass membrane protein</topology>
    </subcellularLocation>
</comment>
<sequence>MGFDRVAARLKRLSRSIIFKLMTLALIMVAVGFVTRFTMLRTLLTEDVVALSAAHQLSIAEYAARDVEDKVRLRLELLTNLANGLPMAGLAGPQRLNTWLTERHAALPFFSQGLHLIRASDGAMLATSRPDRPLFSIVDSDWFKAVPATGAAHIGKPYRHGEDGTAVLTMAVPVRDQAGAVTAILTGTSAINSPNFLSQLAEKRVGETGGFLLVDPRDGLFITATDSDRALKPLPAPGLNPLHDRAMAGFRGTGITTNLKGVEELSAIASVPTPGWFLVARLPTVEALQPVEHIMTLVIRGSIVVSVTVITVLLIMLPRLFRPLTQAARQLHRMARGEQEIRSLPIHSDDEVGEVAKGFNFLLGVLREKEEALRQSEARMSHLAHHDMLTGLPNRAMFEDRLDQALMRAQRQGQGFALLYVDLDGFKPINDSKGHQAGDAMLRHVADCLTSQLRQTDTVARIGGDEFAILLTDLDDPAPTASRIAEQCRNAARQPLNWGDTELRVDLSIGIACYPFDGRSAGDLLRHADHAMYEVKGQHKSIA</sequence>
<reference evidence="9" key="1">
    <citation type="journal article" date="2007" name="J. Bacteriol.">
        <title>Comparative genome analysis of four magnetotactic bacteria reveals a complex set of group-specific genes implicated in magnetosome biomineralization and function.</title>
        <authorList>
            <person name="Richter M."/>
            <person name="Kube M."/>
            <person name="Bazylinski D.A."/>
            <person name="Lombardot T."/>
            <person name="Gloeckner F.O."/>
            <person name="Reinhardt R."/>
            <person name="Schueler D."/>
        </authorList>
    </citation>
    <scope>NUCLEOTIDE SEQUENCE</scope>
    <source>
        <strain evidence="9">MSR-1</strain>
    </source>
</reference>
<keyword evidence="3 6" id="KW-0812">Transmembrane</keyword>
<keyword evidence="2" id="KW-1003">Cell membrane</keyword>
<evidence type="ECO:0000313" key="9">
    <source>
        <dbReference type="EMBL" id="CAM77777.1"/>
    </source>
</evidence>
<dbReference type="GO" id="GO:0005886">
    <property type="term" value="C:plasma membrane"/>
    <property type="evidence" value="ECO:0007669"/>
    <property type="project" value="UniProtKB-SubCell"/>
</dbReference>
<dbReference type="Pfam" id="PF02743">
    <property type="entry name" value="dCache_1"/>
    <property type="match status" value="1"/>
</dbReference>
<dbReference type="CDD" id="cd18774">
    <property type="entry name" value="PDC2_HK_sensor"/>
    <property type="match status" value="1"/>
</dbReference>
<dbReference type="EMBL" id="CU459003">
    <property type="protein sequence ID" value="CAM77777.1"/>
    <property type="molecule type" value="Genomic_DNA"/>
</dbReference>
<keyword evidence="5 6" id="KW-0472">Membrane</keyword>
<dbReference type="CDD" id="cd01949">
    <property type="entry name" value="GGDEF"/>
    <property type="match status" value="1"/>
</dbReference>
<organism evidence="9">
    <name type="scientific">Magnetospirillum gryphiswaldense</name>
    <dbReference type="NCBI Taxonomy" id="55518"/>
    <lineage>
        <taxon>Bacteria</taxon>
        <taxon>Pseudomonadati</taxon>
        <taxon>Pseudomonadota</taxon>
        <taxon>Alphaproteobacteria</taxon>
        <taxon>Rhodospirillales</taxon>
        <taxon>Rhodospirillaceae</taxon>
        <taxon>Magnetospirillum</taxon>
    </lineage>
</organism>
<name>A4U4H0_9PROT</name>
<evidence type="ECO:0000256" key="6">
    <source>
        <dbReference type="SAM" id="Phobius"/>
    </source>
</evidence>
<dbReference type="FunFam" id="3.30.70.270:FF:000001">
    <property type="entry name" value="Diguanylate cyclase domain protein"/>
    <property type="match status" value="1"/>
</dbReference>
<dbReference type="InterPro" id="IPR043128">
    <property type="entry name" value="Rev_trsase/Diguanyl_cyclase"/>
</dbReference>
<dbReference type="InterPro" id="IPR033479">
    <property type="entry name" value="dCache_1"/>
</dbReference>
<dbReference type="NCBIfam" id="TIGR00254">
    <property type="entry name" value="GGDEF"/>
    <property type="match status" value="1"/>
</dbReference>
<evidence type="ECO:0000256" key="4">
    <source>
        <dbReference type="ARBA" id="ARBA00022989"/>
    </source>
</evidence>
<dbReference type="GO" id="GO:0003824">
    <property type="term" value="F:catalytic activity"/>
    <property type="evidence" value="ECO:0007669"/>
    <property type="project" value="UniProtKB-ARBA"/>
</dbReference>
<gene>
    <name evidence="9" type="ORF">MGR_3845</name>
</gene>